<gene>
    <name evidence="2" type="ORF">QTP70_019909</name>
</gene>
<feature type="region of interest" description="Disordered" evidence="1">
    <location>
        <begin position="94"/>
        <end position="115"/>
    </location>
</feature>
<dbReference type="EMBL" id="JAUCMX010000531">
    <property type="protein sequence ID" value="KAK3505790.1"/>
    <property type="molecule type" value="Genomic_DNA"/>
</dbReference>
<protein>
    <submittedName>
        <fullName evidence="2">Uncharacterized protein</fullName>
    </submittedName>
</protein>
<sequence>MCKFLGRWQGSYTVHKRVGPVNYHLQQPVPGLTQLVQHEINTPPRMVVHQRPYRVPEARRHAIEEVAMMLRQNPPAHGPAPLWSYSSLTGPSVFATTSGGSTKSRTLTATPSPSG</sequence>
<name>A0AAE0PPV7_9TELE</name>
<organism evidence="2 3">
    <name type="scientific">Hemibagrus guttatus</name>
    <dbReference type="NCBI Taxonomy" id="175788"/>
    <lineage>
        <taxon>Eukaryota</taxon>
        <taxon>Metazoa</taxon>
        <taxon>Chordata</taxon>
        <taxon>Craniata</taxon>
        <taxon>Vertebrata</taxon>
        <taxon>Euteleostomi</taxon>
        <taxon>Actinopterygii</taxon>
        <taxon>Neopterygii</taxon>
        <taxon>Teleostei</taxon>
        <taxon>Ostariophysi</taxon>
        <taxon>Siluriformes</taxon>
        <taxon>Bagridae</taxon>
        <taxon>Hemibagrus</taxon>
    </lineage>
</organism>
<evidence type="ECO:0000256" key="1">
    <source>
        <dbReference type="SAM" id="MobiDB-lite"/>
    </source>
</evidence>
<comment type="caution">
    <text evidence="2">The sequence shown here is derived from an EMBL/GenBank/DDBJ whole genome shotgun (WGS) entry which is preliminary data.</text>
</comment>
<evidence type="ECO:0000313" key="2">
    <source>
        <dbReference type="EMBL" id="KAK3505790.1"/>
    </source>
</evidence>
<reference evidence="2" key="1">
    <citation type="submission" date="2023-06" db="EMBL/GenBank/DDBJ databases">
        <title>Male Hemibagrus guttatus genome.</title>
        <authorList>
            <person name="Bian C."/>
        </authorList>
    </citation>
    <scope>NUCLEOTIDE SEQUENCE</scope>
    <source>
        <strain evidence="2">Male_cb2023</strain>
        <tissue evidence="2">Muscle</tissue>
    </source>
</reference>
<proteinExistence type="predicted"/>
<dbReference type="AlphaFoldDB" id="A0AAE0PPV7"/>
<dbReference type="Proteomes" id="UP001274896">
    <property type="component" value="Unassembled WGS sequence"/>
</dbReference>
<evidence type="ECO:0000313" key="3">
    <source>
        <dbReference type="Proteomes" id="UP001274896"/>
    </source>
</evidence>
<accession>A0AAE0PPV7</accession>
<keyword evidence="3" id="KW-1185">Reference proteome</keyword>